<dbReference type="InterPro" id="IPR000269">
    <property type="entry name" value="Cu_amine_oxidase"/>
</dbReference>
<keyword evidence="5" id="KW-1185">Reference proteome</keyword>
<evidence type="ECO:0000256" key="1">
    <source>
        <dbReference type="RuleBase" id="RU000672"/>
    </source>
</evidence>
<dbReference type="EC" id="1.4.3.-" evidence="1"/>
<sequence>MASIFIAGLSFFFIASTYTSYSHPLDSLTPSEISEVAAIIKGSQLGSYQNLTFHYIGLHEPSKQAVLLWLSNSTKKPPSRQAFIVAQANEQTYEIISHTPFIESINQRRLDIKEVDFGVFTVGWFGEKGQGRRMVSILSFYKDGSPNIWVRPIEGITMLVDLDKMSIIEYSDRQVVPVPKAEGTDYRASELKPPFAAQTKPITIIQPDGPSFKIDGQE</sequence>
<dbReference type="AlphaFoldDB" id="A0A5J5ABY3"/>
<dbReference type="InterPro" id="IPR015802">
    <property type="entry name" value="Cu_amine_oxidase_N3"/>
</dbReference>
<evidence type="ECO:0000313" key="4">
    <source>
        <dbReference type="EMBL" id="KAA8527598.1"/>
    </source>
</evidence>
<name>A0A5J5ABY3_9ASTE</name>
<keyword evidence="1" id="KW-0186">Copper</keyword>
<accession>A0A5J5ABY3</accession>
<comment type="PTM">
    <text evidence="1">Topaquinone (TPQ) is generated by copper-dependent autoxidation of a specific tyrosyl residue.</text>
</comment>
<evidence type="ECO:0000313" key="5">
    <source>
        <dbReference type="Proteomes" id="UP000325577"/>
    </source>
</evidence>
<dbReference type="GO" id="GO:0005507">
    <property type="term" value="F:copper ion binding"/>
    <property type="evidence" value="ECO:0007669"/>
    <property type="project" value="InterPro"/>
</dbReference>
<proteinExistence type="inferred from homology"/>
<evidence type="ECO:0000256" key="2">
    <source>
        <dbReference type="SAM" id="SignalP"/>
    </source>
</evidence>
<dbReference type="GO" id="GO:0009308">
    <property type="term" value="P:amine metabolic process"/>
    <property type="evidence" value="ECO:0007669"/>
    <property type="project" value="UniProtKB-UniRule"/>
</dbReference>
<reference evidence="4 5" key="1">
    <citation type="submission" date="2019-09" db="EMBL/GenBank/DDBJ databases">
        <title>A chromosome-level genome assembly of the Chinese tupelo Nyssa sinensis.</title>
        <authorList>
            <person name="Yang X."/>
            <person name="Kang M."/>
            <person name="Yang Y."/>
            <person name="Xiong H."/>
            <person name="Wang M."/>
            <person name="Zhang Z."/>
            <person name="Wang Z."/>
            <person name="Wu H."/>
            <person name="Ma T."/>
            <person name="Liu J."/>
            <person name="Xi Z."/>
        </authorList>
    </citation>
    <scope>NUCLEOTIDE SEQUENCE [LARGE SCALE GENOMIC DNA]</scope>
    <source>
        <strain evidence="4">J267</strain>
        <tissue evidence="4">Leaf</tissue>
    </source>
</reference>
<evidence type="ECO:0000259" key="3">
    <source>
        <dbReference type="Pfam" id="PF02728"/>
    </source>
</evidence>
<feature type="chain" id="PRO_5023901325" description="Amine oxidase" evidence="2">
    <location>
        <begin position="20"/>
        <end position="218"/>
    </location>
</feature>
<dbReference type="Gene3D" id="3.10.450.40">
    <property type="match status" value="2"/>
</dbReference>
<protein>
    <recommendedName>
        <fullName evidence="1">Amine oxidase</fullName>
        <ecNumber evidence="1">1.4.3.-</ecNumber>
    </recommendedName>
</protein>
<dbReference type="GO" id="GO:0048038">
    <property type="term" value="F:quinone binding"/>
    <property type="evidence" value="ECO:0007669"/>
    <property type="project" value="InterPro"/>
</dbReference>
<keyword evidence="1" id="KW-0801">TPQ</keyword>
<dbReference type="PANTHER" id="PTHR10638">
    <property type="entry name" value="COPPER AMINE OXIDASE"/>
    <property type="match status" value="1"/>
</dbReference>
<dbReference type="PANTHER" id="PTHR10638:SF71">
    <property type="entry name" value="AMINE OXIDASE"/>
    <property type="match status" value="1"/>
</dbReference>
<keyword evidence="1" id="KW-0479">Metal-binding</keyword>
<dbReference type="InterPro" id="IPR016182">
    <property type="entry name" value="Cu_amine_oxidase_N-reg"/>
</dbReference>
<comment type="cofactor">
    <cofactor evidence="1">
        <name>Cu cation</name>
        <dbReference type="ChEBI" id="CHEBI:23378"/>
    </cofactor>
    <text evidence="1">Contains 1 topaquinone per subunit.</text>
</comment>
<organism evidence="4 5">
    <name type="scientific">Nyssa sinensis</name>
    <dbReference type="NCBI Taxonomy" id="561372"/>
    <lineage>
        <taxon>Eukaryota</taxon>
        <taxon>Viridiplantae</taxon>
        <taxon>Streptophyta</taxon>
        <taxon>Embryophyta</taxon>
        <taxon>Tracheophyta</taxon>
        <taxon>Spermatophyta</taxon>
        <taxon>Magnoliopsida</taxon>
        <taxon>eudicotyledons</taxon>
        <taxon>Gunneridae</taxon>
        <taxon>Pentapetalae</taxon>
        <taxon>asterids</taxon>
        <taxon>Cornales</taxon>
        <taxon>Nyssaceae</taxon>
        <taxon>Nyssa</taxon>
    </lineage>
</organism>
<gene>
    <name evidence="4" type="ORF">F0562_035007</name>
</gene>
<dbReference type="Proteomes" id="UP000325577">
    <property type="component" value="Linkage Group LG21"/>
</dbReference>
<keyword evidence="2" id="KW-0732">Signal</keyword>
<dbReference type="SUPFAM" id="SSF54416">
    <property type="entry name" value="Amine oxidase N-terminal region"/>
    <property type="match status" value="2"/>
</dbReference>
<dbReference type="EMBL" id="CM018045">
    <property type="protein sequence ID" value="KAA8527598.1"/>
    <property type="molecule type" value="Genomic_DNA"/>
</dbReference>
<feature type="domain" description="Copper amine oxidase N3-terminal" evidence="3">
    <location>
        <begin position="95"/>
        <end position="178"/>
    </location>
</feature>
<dbReference type="GO" id="GO:0008131">
    <property type="term" value="F:primary methylamine oxidase activity"/>
    <property type="evidence" value="ECO:0007669"/>
    <property type="project" value="InterPro"/>
</dbReference>
<feature type="signal peptide" evidence="2">
    <location>
        <begin position="1"/>
        <end position="19"/>
    </location>
</feature>
<comment type="similarity">
    <text evidence="1">Belongs to the copper/topaquinone oxidase family.</text>
</comment>
<dbReference type="Pfam" id="PF02728">
    <property type="entry name" value="Cu_amine_oxidN3"/>
    <property type="match status" value="1"/>
</dbReference>
<keyword evidence="1" id="KW-0560">Oxidoreductase</keyword>
<dbReference type="OrthoDB" id="5379943at2759"/>